<gene>
    <name evidence="3" type="ORF">Rumeso_03027</name>
</gene>
<feature type="domain" description="Toprim" evidence="2">
    <location>
        <begin position="55"/>
        <end position="154"/>
    </location>
</feature>
<reference evidence="3 4" key="1">
    <citation type="submission" date="2013-02" db="EMBL/GenBank/DDBJ databases">
        <authorList>
            <person name="Fiebig A."/>
            <person name="Goeker M."/>
            <person name="Klenk H.-P.P."/>
        </authorList>
    </citation>
    <scope>NUCLEOTIDE SEQUENCE [LARGE SCALE GENOMIC DNA]</scope>
    <source>
        <strain evidence="3 4">DSM 19309</strain>
    </source>
</reference>
<evidence type="ECO:0000313" key="4">
    <source>
        <dbReference type="Proteomes" id="UP000019666"/>
    </source>
</evidence>
<proteinExistence type="predicted"/>
<evidence type="ECO:0000259" key="2">
    <source>
        <dbReference type="Pfam" id="PF13362"/>
    </source>
</evidence>
<feature type="region of interest" description="Disordered" evidence="1">
    <location>
        <begin position="170"/>
        <end position="195"/>
    </location>
</feature>
<dbReference type="EMBL" id="AOSK01000083">
    <property type="protein sequence ID" value="EYD75380.1"/>
    <property type="molecule type" value="Genomic_DNA"/>
</dbReference>
<keyword evidence="4" id="KW-1185">Reference proteome</keyword>
<protein>
    <recommendedName>
        <fullName evidence="2">Toprim domain-containing protein</fullName>
    </recommendedName>
</protein>
<dbReference type="HOGENOM" id="CLU_1395411_0_0_5"/>
<name>A0A017HM30_9RHOB</name>
<evidence type="ECO:0000313" key="3">
    <source>
        <dbReference type="EMBL" id="EYD75380.1"/>
    </source>
</evidence>
<dbReference type="AlphaFoldDB" id="A0A017HM30"/>
<dbReference type="STRING" id="442562.Rumeso_03027"/>
<accession>A0A017HM30</accession>
<sequence>MMDQAIPNTADIYGNDPVHQAHETNAVAGPSEADLTPPGEFVVVVEPPEGVFAPVVVAASVESALVLASANLLPGSARILAPRSVEGLAAVHLPEPCQKRGVPPQRPGRVVFAPDGSPESRQAAYQAAHRAQAAGWTVDFLPAPEGSQWTDVLGGSASPPEEDLARIRDLWTRPPSSDLPEEVSGLTDDIDNRPV</sequence>
<dbReference type="Pfam" id="PF13362">
    <property type="entry name" value="Toprim_3"/>
    <property type="match status" value="1"/>
</dbReference>
<organism evidence="3 4">
    <name type="scientific">Rubellimicrobium mesophilum DSM 19309</name>
    <dbReference type="NCBI Taxonomy" id="442562"/>
    <lineage>
        <taxon>Bacteria</taxon>
        <taxon>Pseudomonadati</taxon>
        <taxon>Pseudomonadota</taxon>
        <taxon>Alphaproteobacteria</taxon>
        <taxon>Rhodobacterales</taxon>
        <taxon>Roseobacteraceae</taxon>
        <taxon>Rubellimicrobium</taxon>
    </lineage>
</organism>
<dbReference type="InterPro" id="IPR006171">
    <property type="entry name" value="TOPRIM_dom"/>
</dbReference>
<dbReference type="Proteomes" id="UP000019666">
    <property type="component" value="Unassembled WGS sequence"/>
</dbReference>
<comment type="caution">
    <text evidence="3">The sequence shown here is derived from an EMBL/GenBank/DDBJ whole genome shotgun (WGS) entry which is preliminary data.</text>
</comment>
<evidence type="ECO:0000256" key="1">
    <source>
        <dbReference type="SAM" id="MobiDB-lite"/>
    </source>
</evidence>